<dbReference type="OMA" id="ICHNDHA"/>
<dbReference type="PANTHER" id="PTHR46067:SF27">
    <property type="entry name" value="ACYL-COA N-ACYLTRANSFERASES (NAT) SUPERFAMILY PROTEIN"/>
    <property type="match status" value="1"/>
</dbReference>
<dbReference type="OrthoDB" id="630895at2759"/>
<gene>
    <name evidence="3 4 5" type="primary">LOC107802279</name>
</gene>
<name>A0A1S4AX87_TOBAC</name>
<evidence type="ECO:0000259" key="1">
    <source>
        <dbReference type="PROSITE" id="PS51186"/>
    </source>
</evidence>
<organism evidence="5">
    <name type="scientific">Nicotiana tabacum</name>
    <name type="common">Common tobacco</name>
    <dbReference type="NCBI Taxonomy" id="4097"/>
    <lineage>
        <taxon>Eukaryota</taxon>
        <taxon>Viridiplantae</taxon>
        <taxon>Streptophyta</taxon>
        <taxon>Embryophyta</taxon>
        <taxon>Tracheophyta</taxon>
        <taxon>Spermatophyta</taxon>
        <taxon>Magnoliopsida</taxon>
        <taxon>eudicotyledons</taxon>
        <taxon>Gunneridae</taxon>
        <taxon>Pentapetalae</taxon>
        <taxon>asterids</taxon>
        <taxon>lamiids</taxon>
        <taxon>Solanales</taxon>
        <taxon>Solanaceae</taxon>
        <taxon>Nicotianoideae</taxon>
        <taxon>Nicotianeae</taxon>
        <taxon>Nicotiana</taxon>
    </lineage>
</organism>
<evidence type="ECO:0000313" key="4">
    <source>
        <dbReference type="RefSeq" id="XP_016481238.1"/>
    </source>
</evidence>
<dbReference type="GO" id="GO:0016747">
    <property type="term" value="F:acyltransferase activity, transferring groups other than amino-acyl groups"/>
    <property type="evidence" value="ECO:0007669"/>
    <property type="project" value="InterPro"/>
</dbReference>
<dbReference type="InterPro" id="IPR000182">
    <property type="entry name" value="GNAT_dom"/>
</dbReference>
<reference evidence="3 4" key="2">
    <citation type="submission" date="2025-04" db="UniProtKB">
        <authorList>
            <consortium name="RefSeq"/>
        </authorList>
    </citation>
    <scope>IDENTIFICATION</scope>
</reference>
<evidence type="ECO:0000313" key="5">
    <source>
        <dbReference type="RefSeq" id="XP_016481242.1"/>
    </source>
</evidence>
<evidence type="ECO:0000313" key="2">
    <source>
        <dbReference type="Proteomes" id="UP000790787"/>
    </source>
</evidence>
<dbReference type="Pfam" id="PF13302">
    <property type="entry name" value="Acetyltransf_3"/>
    <property type="match status" value="1"/>
</dbReference>
<dbReference type="GeneID" id="107802279"/>
<protein>
    <submittedName>
        <fullName evidence="3 4">Uncharacterized N-acetyltransferase p20-like isoform X1</fullName>
    </submittedName>
</protein>
<dbReference type="PROSITE" id="PS51186">
    <property type="entry name" value="GNAT"/>
    <property type="match status" value="1"/>
</dbReference>
<dbReference type="InterPro" id="IPR016181">
    <property type="entry name" value="Acyl_CoA_acyltransferase"/>
</dbReference>
<dbReference type="RefSeq" id="XP_016481238.1">
    <property type="nucleotide sequence ID" value="XM_016625752.1"/>
</dbReference>
<keyword evidence="2" id="KW-1185">Reference proteome</keyword>
<feature type="domain" description="N-acetyltransferase" evidence="1">
    <location>
        <begin position="37"/>
        <end position="186"/>
    </location>
</feature>
<dbReference type="KEGG" id="nta:107802279"/>
<dbReference type="SUPFAM" id="SSF55729">
    <property type="entry name" value="Acyl-CoA N-acyltransferases (Nat)"/>
    <property type="match status" value="1"/>
</dbReference>
<dbReference type="Gene3D" id="3.40.630.30">
    <property type="match status" value="1"/>
</dbReference>
<proteinExistence type="predicted"/>
<accession>A0A1S4AX87</accession>
<dbReference type="Proteomes" id="UP000790787">
    <property type="component" value="Chromosome 14"/>
</dbReference>
<dbReference type="RefSeq" id="XP_016481232.1">
    <property type="nucleotide sequence ID" value="XM_016625746.1"/>
</dbReference>
<reference key="1">
    <citation type="journal article" date="2014" name="Nat. Commun.">
        <title>The tobacco genome sequence and its comparison with those of tomato and potato.</title>
        <authorList>
            <person name="Sierro N."/>
            <person name="Battey J.N."/>
            <person name="Ouadi S."/>
            <person name="Bakaher N."/>
            <person name="Bovet L."/>
            <person name="Willig A."/>
            <person name="Goepfert S."/>
            <person name="Peitsch M.C."/>
            <person name="Ivanov N.V."/>
        </authorList>
    </citation>
    <scope>NUCLEOTIDE SEQUENCE [LARGE SCALE GENOMIC DNA]</scope>
    <source>
        <strain>cv. TN90</strain>
    </source>
</reference>
<dbReference type="AlphaFoldDB" id="A0A1S4AX87"/>
<dbReference type="RefSeq" id="XP_016481242.1">
    <property type="nucleotide sequence ID" value="XM_016625756.1"/>
</dbReference>
<sequence>MLLQIYAPFHLPSPNFPSNPKHSNLVVIEMDEEIIDITLRPIEISDADDFMSWATDEKVSRFCTWDTYTCKNQALEFLSTNAIPHPWFKAICISNKAIGSISVTPNSGTRAELGYVLAYKYWGKGIVTNAVKMVTSIIFSEWPNLERLEALVDVDNTGSQRVLEKASFFKEGVLRKYVVLKGRSRDMVIFSFLATDSPLS</sequence>
<dbReference type="PANTHER" id="PTHR46067">
    <property type="entry name" value="ACYL-COA N-ACYLTRANSFERASES (NAT) SUPERFAMILY PROTEIN"/>
    <property type="match status" value="1"/>
</dbReference>
<evidence type="ECO:0000313" key="3">
    <source>
        <dbReference type="RefSeq" id="XP_016481232.1"/>
    </source>
</evidence>